<keyword evidence="1" id="KW-0812">Transmembrane</keyword>
<dbReference type="Proteomes" id="UP001549099">
    <property type="component" value="Unassembled WGS sequence"/>
</dbReference>
<feature type="transmembrane region" description="Helical" evidence="1">
    <location>
        <begin position="185"/>
        <end position="205"/>
    </location>
</feature>
<dbReference type="PANTHER" id="PTHR40078:SF1">
    <property type="entry name" value="INTEGRAL MEMBRANE PROTEIN"/>
    <property type="match status" value="1"/>
</dbReference>
<evidence type="ECO:0000256" key="1">
    <source>
        <dbReference type="SAM" id="Phobius"/>
    </source>
</evidence>
<protein>
    <submittedName>
        <fullName evidence="2">Membrane protein YczE</fullName>
    </submittedName>
</protein>
<dbReference type="PANTHER" id="PTHR40078">
    <property type="entry name" value="INTEGRAL MEMBRANE PROTEIN-RELATED"/>
    <property type="match status" value="1"/>
</dbReference>
<feature type="transmembrane region" description="Helical" evidence="1">
    <location>
        <begin position="81"/>
        <end position="104"/>
    </location>
</feature>
<reference evidence="2 3" key="1">
    <citation type="submission" date="2024-06" db="EMBL/GenBank/DDBJ databases">
        <title>Genomic Encyclopedia of Type Strains, Phase IV (KMG-IV): sequencing the most valuable type-strain genomes for metagenomic binning, comparative biology and taxonomic classification.</title>
        <authorList>
            <person name="Goeker M."/>
        </authorList>
    </citation>
    <scope>NUCLEOTIDE SEQUENCE [LARGE SCALE GENOMIC DNA]</scope>
    <source>
        <strain evidence="2 3">DSM 26128</strain>
    </source>
</reference>
<evidence type="ECO:0000313" key="3">
    <source>
        <dbReference type="Proteomes" id="UP001549099"/>
    </source>
</evidence>
<sequence length="265" mass="29371">MNHIHVTIKRLSLYVVGLFFLSLGVSFSILANFGVSPVSSLAYAFSLTTGLSVGMMTIVANLLFIILQIMISKRFNPREAIVQLMIAFLFGFFMDLTLYLLQLLPVSETPAVRVLFLIVSLFVVAVGLLDYTSVKLPLMPYDELTAVIATRFKWAFSKAKITSDLLNVVLAGLVCLTFIRTLGSIGIGTVVAAVFIGKILGWLIIHFREPMLGWVYRGHEDLQVTTIAAQAEQAVLEEKEKAERERLEALKHSASGQVKDEDWSV</sequence>
<feature type="transmembrane region" description="Helical" evidence="1">
    <location>
        <begin position="161"/>
        <end position="179"/>
    </location>
</feature>
<keyword evidence="1" id="KW-0472">Membrane</keyword>
<comment type="caution">
    <text evidence="2">The sequence shown here is derived from an EMBL/GenBank/DDBJ whole genome shotgun (WGS) entry which is preliminary data.</text>
</comment>
<gene>
    <name evidence="2" type="ORF">ABID49_002025</name>
</gene>
<dbReference type="Pfam" id="PF19700">
    <property type="entry name" value="DUF6198"/>
    <property type="match status" value="1"/>
</dbReference>
<organism evidence="2 3">
    <name type="scientific">Bhargavaea ullalensis</name>
    <dbReference type="NCBI Taxonomy" id="1265685"/>
    <lineage>
        <taxon>Bacteria</taxon>
        <taxon>Bacillati</taxon>
        <taxon>Bacillota</taxon>
        <taxon>Bacilli</taxon>
        <taxon>Bacillales</taxon>
        <taxon>Caryophanaceae</taxon>
        <taxon>Bhargavaea</taxon>
    </lineage>
</organism>
<accession>A0ABV2GCU7</accession>
<evidence type="ECO:0000313" key="2">
    <source>
        <dbReference type="EMBL" id="MET3576110.1"/>
    </source>
</evidence>
<keyword evidence="1" id="KW-1133">Transmembrane helix</keyword>
<feature type="transmembrane region" description="Helical" evidence="1">
    <location>
        <begin position="110"/>
        <end position="129"/>
    </location>
</feature>
<dbReference type="InterPro" id="IPR038750">
    <property type="entry name" value="YczE/YyaS-like"/>
</dbReference>
<dbReference type="EMBL" id="JBEPLW010000016">
    <property type="protein sequence ID" value="MET3576110.1"/>
    <property type="molecule type" value="Genomic_DNA"/>
</dbReference>
<keyword evidence="3" id="KW-1185">Reference proteome</keyword>
<feature type="transmembrane region" description="Helical" evidence="1">
    <location>
        <begin position="41"/>
        <end position="69"/>
    </location>
</feature>
<proteinExistence type="predicted"/>
<feature type="transmembrane region" description="Helical" evidence="1">
    <location>
        <begin position="12"/>
        <end position="35"/>
    </location>
</feature>
<name>A0ABV2GCU7_9BACL</name>
<dbReference type="RefSeq" id="WP_354197864.1">
    <property type="nucleotide sequence ID" value="NZ_JBEPLW010000016.1"/>
</dbReference>